<accession>A0AAW1ER53</accession>
<keyword evidence="3" id="KW-1185">Reference proteome</keyword>
<feature type="region of interest" description="Disordered" evidence="1">
    <location>
        <begin position="73"/>
        <end position="106"/>
    </location>
</feature>
<reference evidence="2 3" key="1">
    <citation type="journal article" date="2024" name="Genome Biol. Evol.">
        <title>Chromosome-level genome assembly of the viviparous eelpout Zoarces viviparus.</title>
        <authorList>
            <person name="Fuhrmann N."/>
            <person name="Brasseur M.V."/>
            <person name="Bakowski C.E."/>
            <person name="Podsiadlowski L."/>
            <person name="Prost S."/>
            <person name="Krehenwinkel H."/>
            <person name="Mayer C."/>
        </authorList>
    </citation>
    <scope>NUCLEOTIDE SEQUENCE [LARGE SCALE GENOMIC DNA]</scope>
    <source>
        <strain evidence="2">NO-MEL_2022_Ind0_liver</strain>
    </source>
</reference>
<feature type="compositionally biased region" description="Basic residues" evidence="1">
    <location>
        <begin position="10"/>
        <end position="23"/>
    </location>
</feature>
<dbReference type="AlphaFoldDB" id="A0AAW1ER53"/>
<feature type="compositionally biased region" description="Basic and acidic residues" evidence="1">
    <location>
        <begin position="24"/>
        <end position="37"/>
    </location>
</feature>
<gene>
    <name evidence="2" type="ORF">VZT92_017048</name>
</gene>
<dbReference type="Proteomes" id="UP001488805">
    <property type="component" value="Unassembled WGS sequence"/>
</dbReference>
<proteinExistence type="predicted"/>
<protein>
    <submittedName>
        <fullName evidence="2">Uncharacterized protein</fullName>
    </submittedName>
</protein>
<evidence type="ECO:0000256" key="1">
    <source>
        <dbReference type="SAM" id="MobiDB-lite"/>
    </source>
</evidence>
<dbReference type="EMBL" id="JBCEZU010000145">
    <property type="protein sequence ID" value="KAK9524677.1"/>
    <property type="molecule type" value="Genomic_DNA"/>
</dbReference>
<sequence length="106" mass="11824">MRSGQPQPERHKRPGKARRRDRRAPKYEGRPEERAEDLTDLETEDGLFRQNKRKEGWRQMENGATGVSALVKVPGLPPPSRSTQVCGSPAPSLAMHLGPNGEKASR</sequence>
<feature type="region of interest" description="Disordered" evidence="1">
    <location>
        <begin position="1"/>
        <end position="54"/>
    </location>
</feature>
<evidence type="ECO:0000313" key="2">
    <source>
        <dbReference type="EMBL" id="KAK9524677.1"/>
    </source>
</evidence>
<name>A0AAW1ER53_ZOAVI</name>
<evidence type="ECO:0000313" key="3">
    <source>
        <dbReference type="Proteomes" id="UP001488805"/>
    </source>
</evidence>
<organism evidence="2 3">
    <name type="scientific">Zoarces viviparus</name>
    <name type="common">Viviparous eelpout</name>
    <name type="synonym">Blennius viviparus</name>
    <dbReference type="NCBI Taxonomy" id="48416"/>
    <lineage>
        <taxon>Eukaryota</taxon>
        <taxon>Metazoa</taxon>
        <taxon>Chordata</taxon>
        <taxon>Craniata</taxon>
        <taxon>Vertebrata</taxon>
        <taxon>Euteleostomi</taxon>
        <taxon>Actinopterygii</taxon>
        <taxon>Neopterygii</taxon>
        <taxon>Teleostei</taxon>
        <taxon>Neoteleostei</taxon>
        <taxon>Acanthomorphata</taxon>
        <taxon>Eupercaria</taxon>
        <taxon>Perciformes</taxon>
        <taxon>Cottioidei</taxon>
        <taxon>Zoarcales</taxon>
        <taxon>Zoarcidae</taxon>
        <taxon>Zoarcinae</taxon>
        <taxon>Zoarces</taxon>
    </lineage>
</organism>
<comment type="caution">
    <text evidence="2">The sequence shown here is derived from an EMBL/GenBank/DDBJ whole genome shotgun (WGS) entry which is preliminary data.</text>
</comment>